<dbReference type="InterPro" id="IPR011333">
    <property type="entry name" value="SKP1/BTB/POZ_sf"/>
</dbReference>
<keyword evidence="1" id="KW-0880">Kelch repeat</keyword>
<protein>
    <recommendedName>
        <fullName evidence="3">BTB domain-containing protein</fullName>
    </recommendedName>
</protein>
<dbReference type="GO" id="GO:0005737">
    <property type="term" value="C:cytoplasm"/>
    <property type="evidence" value="ECO:0000318"/>
    <property type="project" value="GO_Central"/>
</dbReference>
<gene>
    <name evidence="4" type="ORF">NEMVEDRAFT_v1g115583</name>
</gene>
<dbReference type="GO" id="GO:1990756">
    <property type="term" value="F:ubiquitin-like ligase-substrate adaptor activity"/>
    <property type="evidence" value="ECO:0000318"/>
    <property type="project" value="GO_Central"/>
</dbReference>
<proteinExistence type="predicted"/>
<dbReference type="AlphaFoldDB" id="A7SES3"/>
<organism evidence="4 5">
    <name type="scientific">Nematostella vectensis</name>
    <name type="common">Starlet sea anemone</name>
    <dbReference type="NCBI Taxonomy" id="45351"/>
    <lineage>
        <taxon>Eukaryota</taxon>
        <taxon>Metazoa</taxon>
        <taxon>Cnidaria</taxon>
        <taxon>Anthozoa</taxon>
        <taxon>Hexacorallia</taxon>
        <taxon>Actiniaria</taxon>
        <taxon>Edwardsiidae</taxon>
        <taxon>Nematostella</taxon>
    </lineage>
</organism>
<evidence type="ECO:0000259" key="3">
    <source>
        <dbReference type="PROSITE" id="PS50097"/>
    </source>
</evidence>
<name>A7SES3_NEMVE</name>
<evidence type="ECO:0000256" key="1">
    <source>
        <dbReference type="ARBA" id="ARBA00022441"/>
    </source>
</evidence>
<dbReference type="InterPro" id="IPR011705">
    <property type="entry name" value="BACK"/>
</dbReference>
<keyword evidence="2" id="KW-0677">Repeat</keyword>
<dbReference type="EMBL" id="DS469639">
    <property type="protein sequence ID" value="EDO37754.1"/>
    <property type="molecule type" value="Genomic_DNA"/>
</dbReference>
<dbReference type="PANTHER" id="PTHR24412:SF466">
    <property type="entry name" value="RING CANAL KELCH PROTEIN"/>
    <property type="match status" value="1"/>
</dbReference>
<dbReference type="SMART" id="SM00225">
    <property type="entry name" value="BTB"/>
    <property type="match status" value="1"/>
</dbReference>
<dbReference type="InParanoid" id="A7SES3"/>
<dbReference type="GO" id="GO:0043161">
    <property type="term" value="P:proteasome-mediated ubiquitin-dependent protein catabolic process"/>
    <property type="evidence" value="ECO:0000318"/>
    <property type="project" value="GO_Central"/>
</dbReference>
<dbReference type="SUPFAM" id="SSF54695">
    <property type="entry name" value="POZ domain"/>
    <property type="match status" value="1"/>
</dbReference>
<sequence>MAEESKEPEVLIYKDSFHACNVLETLRTLFQGRKMCDVTVVVGKMEIPSHRLILAANSSYFYSMFTSGMSETAQNRINLKEVDATVVRQLIEYCYTSTIEINENNVQNLLSIGNLLQFTTVVETCSDFLKKQLHATNCLGIGNFADHHGCGKLKLAAQSYAEKHFLDVAKSDEFLLATYEQISSMLKSDSLNVISEKDVFEAVLAWIRHDLPKRQNYLPELLKHIRLTLLPPKILVDCIESEKLVQGDDMCIRIISEAKNFHLLPERRDKMQMLTKIRQKDHGTRMFVIGG</sequence>
<dbReference type="InterPro" id="IPR000210">
    <property type="entry name" value="BTB/POZ_dom"/>
</dbReference>
<dbReference type="PROSITE" id="PS50097">
    <property type="entry name" value="BTB"/>
    <property type="match status" value="1"/>
</dbReference>
<dbReference type="PhylomeDB" id="A7SES3"/>
<dbReference type="GO" id="GO:0031463">
    <property type="term" value="C:Cul3-RING ubiquitin ligase complex"/>
    <property type="evidence" value="ECO:0000318"/>
    <property type="project" value="GO_Central"/>
</dbReference>
<dbReference type="SMART" id="SM00875">
    <property type="entry name" value="BACK"/>
    <property type="match status" value="1"/>
</dbReference>
<dbReference type="PANTHER" id="PTHR24412">
    <property type="entry name" value="KELCH PROTEIN"/>
    <property type="match status" value="1"/>
</dbReference>
<dbReference type="Gene3D" id="1.25.40.420">
    <property type="match status" value="1"/>
</dbReference>
<dbReference type="eggNOG" id="KOG4441">
    <property type="taxonomic scope" value="Eukaryota"/>
</dbReference>
<accession>A7SES3</accession>
<dbReference type="Pfam" id="PF00651">
    <property type="entry name" value="BTB"/>
    <property type="match status" value="1"/>
</dbReference>
<dbReference type="Pfam" id="PF07707">
    <property type="entry name" value="BACK"/>
    <property type="match status" value="1"/>
</dbReference>
<dbReference type="Gene3D" id="3.30.710.10">
    <property type="entry name" value="Potassium Channel Kv1.1, Chain A"/>
    <property type="match status" value="1"/>
</dbReference>
<evidence type="ECO:0000313" key="4">
    <source>
        <dbReference type="EMBL" id="EDO37754.1"/>
    </source>
</evidence>
<dbReference type="OMA" id="ACIMNCV"/>
<dbReference type="FunFam" id="1.25.40.420:FF:000001">
    <property type="entry name" value="Kelch-like family member 12"/>
    <property type="match status" value="1"/>
</dbReference>
<evidence type="ECO:0000256" key="2">
    <source>
        <dbReference type="ARBA" id="ARBA00022737"/>
    </source>
</evidence>
<dbReference type="Proteomes" id="UP000001593">
    <property type="component" value="Unassembled WGS sequence"/>
</dbReference>
<evidence type="ECO:0000313" key="5">
    <source>
        <dbReference type="Proteomes" id="UP000001593"/>
    </source>
</evidence>
<feature type="domain" description="BTB" evidence="3">
    <location>
        <begin position="36"/>
        <end position="103"/>
    </location>
</feature>
<feature type="non-terminal residue" evidence="4">
    <location>
        <position position="291"/>
    </location>
</feature>
<dbReference type="HOGENOM" id="CLU_004253_11_0_1"/>
<dbReference type="STRING" id="45351.A7SES3"/>
<reference evidence="4 5" key="1">
    <citation type="journal article" date="2007" name="Science">
        <title>Sea anemone genome reveals ancestral eumetazoan gene repertoire and genomic organization.</title>
        <authorList>
            <person name="Putnam N.H."/>
            <person name="Srivastava M."/>
            <person name="Hellsten U."/>
            <person name="Dirks B."/>
            <person name="Chapman J."/>
            <person name="Salamov A."/>
            <person name="Terry A."/>
            <person name="Shapiro H."/>
            <person name="Lindquist E."/>
            <person name="Kapitonov V.V."/>
            <person name="Jurka J."/>
            <person name="Genikhovich G."/>
            <person name="Grigoriev I.V."/>
            <person name="Lucas S.M."/>
            <person name="Steele R.E."/>
            <person name="Finnerty J.R."/>
            <person name="Technau U."/>
            <person name="Martindale M.Q."/>
            <person name="Rokhsar D.S."/>
        </authorList>
    </citation>
    <scope>NUCLEOTIDE SEQUENCE [LARGE SCALE GENOMIC DNA]</scope>
    <source>
        <strain evidence="5">CH2 X CH6</strain>
    </source>
</reference>
<keyword evidence="5" id="KW-1185">Reference proteome</keyword>